<name>A0ABS4USQ3_9ACTN</name>
<evidence type="ECO:0000313" key="4">
    <source>
        <dbReference type="EMBL" id="MBP2354646.1"/>
    </source>
</evidence>
<evidence type="ECO:0000256" key="2">
    <source>
        <dbReference type="ARBA" id="ARBA00022840"/>
    </source>
</evidence>
<keyword evidence="1" id="KW-0547">Nucleotide-binding</keyword>
<evidence type="ECO:0000256" key="1">
    <source>
        <dbReference type="ARBA" id="ARBA00022741"/>
    </source>
</evidence>
<reference evidence="4 5" key="1">
    <citation type="submission" date="2021-03" db="EMBL/GenBank/DDBJ databases">
        <title>Sequencing the genomes of 1000 actinobacteria strains.</title>
        <authorList>
            <person name="Klenk H.-P."/>
        </authorList>
    </citation>
    <scope>NUCLEOTIDE SEQUENCE [LARGE SCALE GENOMIC DNA]</scope>
    <source>
        <strain evidence="4 5">DSM 18824</strain>
    </source>
</reference>
<gene>
    <name evidence="4" type="ORF">JOF29_005756</name>
</gene>
<proteinExistence type="predicted"/>
<comment type="caution">
    <text evidence="4">The sequence shown here is derived from an EMBL/GenBank/DDBJ whole genome shotgun (WGS) entry which is preliminary data.</text>
</comment>
<keyword evidence="2" id="KW-0067">ATP-binding</keyword>
<dbReference type="EMBL" id="JAGINT010000002">
    <property type="protein sequence ID" value="MBP2354646.1"/>
    <property type="molecule type" value="Genomic_DNA"/>
</dbReference>
<dbReference type="InterPro" id="IPR000641">
    <property type="entry name" value="CbxX/CfxQ"/>
</dbReference>
<evidence type="ECO:0000313" key="5">
    <source>
        <dbReference type="Proteomes" id="UP000755585"/>
    </source>
</evidence>
<dbReference type="GO" id="GO:0004386">
    <property type="term" value="F:helicase activity"/>
    <property type="evidence" value="ECO:0007669"/>
    <property type="project" value="UniProtKB-KW"/>
</dbReference>
<dbReference type="Pfam" id="PF17866">
    <property type="entry name" value="AAA_lid_6"/>
    <property type="match status" value="1"/>
</dbReference>
<keyword evidence="4" id="KW-0378">Hydrolase</keyword>
<dbReference type="Proteomes" id="UP000755585">
    <property type="component" value="Unassembled WGS sequence"/>
</dbReference>
<organism evidence="4 5">
    <name type="scientific">Kribbella aluminosa</name>
    <dbReference type="NCBI Taxonomy" id="416017"/>
    <lineage>
        <taxon>Bacteria</taxon>
        <taxon>Bacillati</taxon>
        <taxon>Actinomycetota</taxon>
        <taxon>Actinomycetes</taxon>
        <taxon>Propionibacteriales</taxon>
        <taxon>Kribbellaceae</taxon>
        <taxon>Kribbella</taxon>
    </lineage>
</organism>
<keyword evidence="4" id="KW-0347">Helicase</keyword>
<dbReference type="SUPFAM" id="SSF52540">
    <property type="entry name" value="P-loop containing nucleoside triphosphate hydrolases"/>
    <property type="match status" value="1"/>
</dbReference>
<evidence type="ECO:0000259" key="3">
    <source>
        <dbReference type="Pfam" id="PF17866"/>
    </source>
</evidence>
<keyword evidence="5" id="KW-1185">Reference proteome</keyword>
<feature type="domain" description="CbbX AAA lid" evidence="3">
    <location>
        <begin position="42"/>
        <end position="102"/>
    </location>
</feature>
<dbReference type="InterPro" id="IPR041627">
    <property type="entry name" value="AAA_lid_6"/>
</dbReference>
<dbReference type="PRINTS" id="PR00819">
    <property type="entry name" value="CBXCFQXSUPER"/>
</dbReference>
<protein>
    <submittedName>
        <fullName evidence="4">Holliday junction resolvasome RuvABC ATP-dependent DNA helicase subunit</fullName>
    </submittedName>
</protein>
<accession>A0ABS4USQ3</accession>
<sequence length="107" mass="12044">MDANPGLASRFSKTIDFENYSPDELTLIVQRMVAAQEYDLDDGAEPLLHRHFAVVSQAANFGNARDARRLFDRVRKAQSQRLRRLGGMPGLSELRRLRLDDVTAAVS</sequence>
<dbReference type="InterPro" id="IPR027417">
    <property type="entry name" value="P-loop_NTPase"/>
</dbReference>
<dbReference type="Gene3D" id="1.10.8.60">
    <property type="match status" value="1"/>
</dbReference>